<dbReference type="GO" id="GO:0005886">
    <property type="term" value="C:plasma membrane"/>
    <property type="evidence" value="ECO:0007669"/>
    <property type="project" value="UniProtKB-SubCell"/>
</dbReference>
<dbReference type="PANTHER" id="PTHR30086">
    <property type="entry name" value="ARGININE EXPORTER PROTEIN ARGO"/>
    <property type="match status" value="1"/>
</dbReference>
<proteinExistence type="predicted"/>
<organism evidence="7 8">
    <name type="scientific">Leeuwenhoekiella aequorea</name>
    <dbReference type="NCBI Taxonomy" id="283736"/>
    <lineage>
        <taxon>Bacteria</taxon>
        <taxon>Pseudomonadati</taxon>
        <taxon>Bacteroidota</taxon>
        <taxon>Flavobacteriia</taxon>
        <taxon>Flavobacteriales</taxon>
        <taxon>Flavobacteriaceae</taxon>
        <taxon>Leeuwenhoekiella</taxon>
    </lineage>
</organism>
<evidence type="ECO:0000313" key="7">
    <source>
        <dbReference type="EMBL" id="RXG24327.1"/>
    </source>
</evidence>
<dbReference type="EMBL" id="QOVM01000001">
    <property type="protein sequence ID" value="RXG24327.1"/>
    <property type="molecule type" value="Genomic_DNA"/>
</dbReference>
<feature type="transmembrane region" description="Helical" evidence="6">
    <location>
        <begin position="151"/>
        <end position="172"/>
    </location>
</feature>
<dbReference type="Pfam" id="PF01810">
    <property type="entry name" value="LysE"/>
    <property type="match status" value="1"/>
</dbReference>
<keyword evidence="8" id="KW-1185">Reference proteome</keyword>
<evidence type="ECO:0000256" key="6">
    <source>
        <dbReference type="SAM" id="Phobius"/>
    </source>
</evidence>
<feature type="transmembrane region" description="Helical" evidence="6">
    <location>
        <begin position="72"/>
        <end position="92"/>
    </location>
</feature>
<keyword evidence="4 6" id="KW-1133">Transmembrane helix</keyword>
<feature type="transmembrane region" description="Helical" evidence="6">
    <location>
        <begin position="192"/>
        <end position="209"/>
    </location>
</feature>
<evidence type="ECO:0000313" key="8">
    <source>
        <dbReference type="Proteomes" id="UP000289238"/>
    </source>
</evidence>
<keyword evidence="3 6" id="KW-0812">Transmembrane</keyword>
<dbReference type="Proteomes" id="UP000289238">
    <property type="component" value="Unassembled WGS sequence"/>
</dbReference>
<keyword evidence="5 6" id="KW-0472">Membrane</keyword>
<evidence type="ECO:0000256" key="2">
    <source>
        <dbReference type="ARBA" id="ARBA00022475"/>
    </source>
</evidence>
<dbReference type="PANTHER" id="PTHR30086:SF20">
    <property type="entry name" value="ARGININE EXPORTER PROTEIN ARGO-RELATED"/>
    <property type="match status" value="1"/>
</dbReference>
<feature type="transmembrane region" description="Helical" evidence="6">
    <location>
        <begin position="6"/>
        <end position="27"/>
    </location>
</feature>
<reference evidence="7 8" key="1">
    <citation type="submission" date="2018-07" db="EMBL/GenBank/DDBJ databases">
        <title>Leeuwenhoekiella genomics.</title>
        <authorList>
            <person name="Tahon G."/>
            <person name="Willems A."/>
        </authorList>
    </citation>
    <scope>NUCLEOTIDE SEQUENCE [LARGE SCALE GENOMIC DNA]</scope>
    <source>
        <strain evidence="7 8">LMG 22550</strain>
    </source>
</reference>
<evidence type="ECO:0000256" key="5">
    <source>
        <dbReference type="ARBA" id="ARBA00023136"/>
    </source>
</evidence>
<gene>
    <name evidence="7" type="ORF">DSM00_114</name>
</gene>
<dbReference type="RefSeq" id="WP_128756076.1">
    <property type="nucleotide sequence ID" value="NZ_QOVM01000001.1"/>
</dbReference>
<sequence>MLQDFTTAIPLGFLLAFLVGPVFFVLLETAALKGFRAAFIFDIGVVLADITFILIAYFSTNQLLAKVKDDPALFIFGGMLLAMYGVISFLRVKNNKLEDDEHPTVVMSKRNYFGLMVKGFLLNFINIGVLGFWLVILISAGPALDMDSDRLLLFFGGILSTYLITDIFKILLAKKLRSKLTPTRISIIKRSISVLMFVFGLILISKGMFPAKIEQIEKRIEEIAPETQFNIHGDSITL</sequence>
<feature type="transmembrane region" description="Helical" evidence="6">
    <location>
        <begin position="113"/>
        <end position="139"/>
    </location>
</feature>
<dbReference type="OrthoDB" id="679767at2"/>
<dbReference type="InterPro" id="IPR001123">
    <property type="entry name" value="LeuE-type"/>
</dbReference>
<accession>A0A4Q0PC50</accession>
<evidence type="ECO:0000256" key="3">
    <source>
        <dbReference type="ARBA" id="ARBA00022692"/>
    </source>
</evidence>
<evidence type="ECO:0000256" key="4">
    <source>
        <dbReference type="ARBA" id="ARBA00022989"/>
    </source>
</evidence>
<protein>
    <submittedName>
        <fullName evidence="7">Threonine/homoserine/homoserine lactone efflux protein</fullName>
    </submittedName>
</protein>
<name>A0A4Q0PC50_9FLAO</name>
<comment type="caution">
    <text evidence="7">The sequence shown here is derived from an EMBL/GenBank/DDBJ whole genome shotgun (WGS) entry which is preliminary data.</text>
</comment>
<comment type="subcellular location">
    <subcellularLocation>
        <location evidence="1">Cell membrane</location>
        <topology evidence="1">Multi-pass membrane protein</topology>
    </subcellularLocation>
</comment>
<feature type="transmembrane region" description="Helical" evidence="6">
    <location>
        <begin position="39"/>
        <end position="60"/>
    </location>
</feature>
<dbReference type="AlphaFoldDB" id="A0A4Q0PC50"/>
<evidence type="ECO:0000256" key="1">
    <source>
        <dbReference type="ARBA" id="ARBA00004651"/>
    </source>
</evidence>
<dbReference type="GO" id="GO:0015171">
    <property type="term" value="F:amino acid transmembrane transporter activity"/>
    <property type="evidence" value="ECO:0007669"/>
    <property type="project" value="TreeGrafter"/>
</dbReference>
<keyword evidence="2" id="KW-1003">Cell membrane</keyword>